<dbReference type="AlphaFoldDB" id="A0AAV1XJL9"/>
<evidence type="ECO:0000313" key="2">
    <source>
        <dbReference type="Proteomes" id="UP001497480"/>
    </source>
</evidence>
<accession>A0AAV1XJL9</accession>
<evidence type="ECO:0000313" key="1">
    <source>
        <dbReference type="EMBL" id="CAL0321345.1"/>
    </source>
</evidence>
<keyword evidence="2" id="KW-1185">Reference proteome</keyword>
<gene>
    <name evidence="1" type="ORF">LLUT_LOCUS22405</name>
</gene>
<dbReference type="EMBL" id="CAXHTB010000015">
    <property type="protein sequence ID" value="CAL0321345.1"/>
    <property type="molecule type" value="Genomic_DNA"/>
</dbReference>
<protein>
    <submittedName>
        <fullName evidence="1">Uncharacterized protein</fullName>
    </submittedName>
</protein>
<comment type="caution">
    <text evidence="1">The sequence shown here is derived from an EMBL/GenBank/DDBJ whole genome shotgun (WGS) entry which is preliminary data.</text>
</comment>
<organism evidence="1 2">
    <name type="scientific">Lupinus luteus</name>
    <name type="common">European yellow lupine</name>
    <dbReference type="NCBI Taxonomy" id="3873"/>
    <lineage>
        <taxon>Eukaryota</taxon>
        <taxon>Viridiplantae</taxon>
        <taxon>Streptophyta</taxon>
        <taxon>Embryophyta</taxon>
        <taxon>Tracheophyta</taxon>
        <taxon>Spermatophyta</taxon>
        <taxon>Magnoliopsida</taxon>
        <taxon>eudicotyledons</taxon>
        <taxon>Gunneridae</taxon>
        <taxon>Pentapetalae</taxon>
        <taxon>rosids</taxon>
        <taxon>fabids</taxon>
        <taxon>Fabales</taxon>
        <taxon>Fabaceae</taxon>
        <taxon>Papilionoideae</taxon>
        <taxon>50 kb inversion clade</taxon>
        <taxon>genistoids sensu lato</taxon>
        <taxon>core genistoids</taxon>
        <taxon>Genisteae</taxon>
        <taxon>Lupinus</taxon>
    </lineage>
</organism>
<name>A0AAV1XJL9_LUPLU</name>
<reference evidence="1 2" key="1">
    <citation type="submission" date="2024-03" db="EMBL/GenBank/DDBJ databases">
        <authorList>
            <person name="Martinez-Hernandez J."/>
        </authorList>
    </citation>
    <scope>NUCLEOTIDE SEQUENCE [LARGE SCALE GENOMIC DNA]</scope>
</reference>
<sequence>MVTEELDARNCLVFGGDGGEGRSSIPKSLLIAHFDVTSNSLSDQPYGNGGIGSGFGLDIVVVVAAMLCNVD</sequence>
<proteinExistence type="predicted"/>
<dbReference type="Proteomes" id="UP001497480">
    <property type="component" value="Unassembled WGS sequence"/>
</dbReference>